<gene>
    <name evidence="1" type="ORF">Lgra_3306</name>
    <name evidence="2" type="ORF">NCTC12388_02079</name>
</gene>
<protein>
    <submittedName>
        <fullName evidence="2">Uncharacterized protein</fullName>
    </submittedName>
</protein>
<dbReference type="EMBL" id="LNYE01000029">
    <property type="protein sequence ID" value="KTD06529.1"/>
    <property type="molecule type" value="Genomic_DNA"/>
</dbReference>
<evidence type="ECO:0000313" key="3">
    <source>
        <dbReference type="Proteomes" id="UP000054691"/>
    </source>
</evidence>
<reference evidence="1 3" key="1">
    <citation type="submission" date="2015-11" db="EMBL/GenBank/DDBJ databases">
        <title>Genomic analysis of 38 Legionella species identifies large and diverse effector repertoires.</title>
        <authorList>
            <person name="Burstein D."/>
            <person name="Amaro F."/>
            <person name="Zusman T."/>
            <person name="Lifshitz Z."/>
            <person name="Cohen O."/>
            <person name="Gilbert J.A."/>
            <person name="Pupko T."/>
            <person name="Shuman H.A."/>
            <person name="Segal G."/>
        </authorList>
    </citation>
    <scope>NUCLEOTIDE SEQUENCE [LARGE SCALE GENOMIC DNA]</scope>
    <source>
        <strain evidence="1 3">Lyon 8420412</strain>
    </source>
</reference>
<reference evidence="2 4" key="2">
    <citation type="submission" date="2018-06" db="EMBL/GenBank/DDBJ databases">
        <authorList>
            <consortium name="Pathogen Informatics"/>
            <person name="Doyle S."/>
        </authorList>
    </citation>
    <scope>NUCLEOTIDE SEQUENCE [LARGE SCALE GENOMIC DNA]</scope>
    <source>
        <strain evidence="2 4">NCTC12388</strain>
    </source>
</reference>
<keyword evidence="3" id="KW-1185">Reference proteome</keyword>
<evidence type="ECO:0000313" key="4">
    <source>
        <dbReference type="Proteomes" id="UP000254476"/>
    </source>
</evidence>
<dbReference type="EMBL" id="UGOB01000001">
    <property type="protein sequence ID" value="STX45350.1"/>
    <property type="molecule type" value="Genomic_DNA"/>
</dbReference>
<proteinExistence type="predicted"/>
<evidence type="ECO:0000313" key="1">
    <source>
        <dbReference type="EMBL" id="KTD06529.1"/>
    </source>
</evidence>
<organism evidence="2 4">
    <name type="scientific">Legionella gratiana</name>
    <dbReference type="NCBI Taxonomy" id="45066"/>
    <lineage>
        <taxon>Bacteria</taxon>
        <taxon>Pseudomonadati</taxon>
        <taxon>Pseudomonadota</taxon>
        <taxon>Gammaproteobacteria</taxon>
        <taxon>Legionellales</taxon>
        <taxon>Legionellaceae</taxon>
        <taxon>Legionella</taxon>
    </lineage>
</organism>
<dbReference type="STRING" id="45066.Lgra_3306"/>
<name>A0A378JKV6_9GAMM</name>
<dbReference type="Proteomes" id="UP000054691">
    <property type="component" value="Unassembled WGS sequence"/>
</dbReference>
<dbReference type="Proteomes" id="UP000254476">
    <property type="component" value="Unassembled WGS sequence"/>
</dbReference>
<sequence length="53" mass="6051">MPQKIIPLFDGDHKKGLALNLKHNFNLSIMVIHSEYIPALKKNTSCLAINSFW</sequence>
<accession>A0A378JKV6</accession>
<evidence type="ECO:0000313" key="2">
    <source>
        <dbReference type="EMBL" id="STX45350.1"/>
    </source>
</evidence>
<dbReference type="AlphaFoldDB" id="A0A378JKV6"/>